<feature type="compositionally biased region" description="Polar residues" evidence="5">
    <location>
        <begin position="694"/>
        <end position="705"/>
    </location>
</feature>
<name>A0AAV9REB4_9TELE</name>
<dbReference type="InterPro" id="IPR001781">
    <property type="entry name" value="Znf_LIM"/>
</dbReference>
<feature type="compositionally biased region" description="Low complexity" evidence="5">
    <location>
        <begin position="258"/>
        <end position="283"/>
    </location>
</feature>
<feature type="compositionally biased region" description="Basic and acidic residues" evidence="5">
    <location>
        <begin position="640"/>
        <end position="662"/>
    </location>
</feature>
<reference evidence="8 9" key="1">
    <citation type="submission" date="2021-06" db="EMBL/GenBank/DDBJ databases">
        <authorList>
            <person name="Palmer J.M."/>
        </authorList>
    </citation>
    <scope>NUCLEOTIDE SEQUENCE [LARGE SCALE GENOMIC DNA]</scope>
    <source>
        <strain evidence="8 9">MEX-2019</strain>
        <tissue evidence="8">Muscle</tissue>
    </source>
</reference>
<dbReference type="EMBL" id="JAHHUM010002027">
    <property type="protein sequence ID" value="KAK5607320.1"/>
    <property type="molecule type" value="Genomic_DNA"/>
</dbReference>
<dbReference type="SMART" id="SM00132">
    <property type="entry name" value="LIM"/>
    <property type="match status" value="1"/>
</dbReference>
<evidence type="ECO:0000259" key="7">
    <source>
        <dbReference type="PROSITE" id="PS50023"/>
    </source>
</evidence>
<dbReference type="Proteomes" id="UP001311232">
    <property type="component" value="Unassembled WGS sequence"/>
</dbReference>
<comment type="caution">
    <text evidence="8">The sequence shown here is derived from an EMBL/GenBank/DDBJ whole genome shotgun (WGS) entry which is preliminary data.</text>
</comment>
<feature type="compositionally biased region" description="Basic and acidic residues" evidence="5">
    <location>
        <begin position="93"/>
        <end position="103"/>
    </location>
</feature>
<keyword evidence="9" id="KW-1185">Reference proteome</keyword>
<feature type="compositionally biased region" description="Low complexity" evidence="5">
    <location>
        <begin position="407"/>
        <end position="432"/>
    </location>
</feature>
<feature type="compositionally biased region" description="Basic and acidic residues" evidence="5">
    <location>
        <begin position="883"/>
        <end position="892"/>
    </location>
</feature>
<feature type="compositionally biased region" description="Low complexity" evidence="5">
    <location>
        <begin position="336"/>
        <end position="361"/>
    </location>
</feature>
<dbReference type="AlphaFoldDB" id="A0AAV9REB4"/>
<evidence type="ECO:0000313" key="8">
    <source>
        <dbReference type="EMBL" id="KAK5607320.1"/>
    </source>
</evidence>
<feature type="chain" id="PRO_5043877710" description="LIM zinc-binding domain-containing protein" evidence="6">
    <location>
        <begin position="20"/>
        <end position="1170"/>
    </location>
</feature>
<feature type="compositionally biased region" description="Basic and acidic residues" evidence="5">
    <location>
        <begin position="570"/>
        <end position="579"/>
    </location>
</feature>
<dbReference type="PANTHER" id="PTHR15468:SF2">
    <property type="entry name" value="ZINC FINGER PROTEIN 185"/>
    <property type="match status" value="1"/>
</dbReference>
<dbReference type="InterPro" id="IPR052621">
    <property type="entry name" value="Cell_Prolif/Cornif_Regul"/>
</dbReference>
<sequence>MLLPLASFMYATLCTLSSSCSSLLPFAHVEELIVILLHDRLPVGENTEIPSEETCQMGDRAAVLRTTKVRTKLRGDGSWLQQRDESDAETQEEEKPWLADVRARRLNGAPIDTSPVSSPVKTSPPPVKSDTESKPSTQGYLIRGVFTKLDSPVSSPSYNGPSKPQLFTKKPSESYKKIAPHTVRSSSENPEDQLSPEEQEKRKEAAISVLKKKPSKRSYVLSAAKLYEAKDTSPDTSPASSSPSFVAKRVEIVDDSESAPTPAPSSTVAPSPAVPPTSAASTPAPKPQTAVNTTVKTTDESAVQEPLNPKATNPTAKLNEVEVVDDSKNAAPPAPSSTVAPIPAVPPTSAASTPAPKPQTAVNTTVKTTDESAVKEPVNPKATNPPAKLNEVEVVDDSKNAAPPAPASTVAPSPAALPTSAASTPAPKPQTAVNTTVKTTDESAVQEPVNPKATNPTAKLNEAKDTSPDTTLARNSPSFLAKKVEIVDDSKSAPTPAPSSTVAPSLAVPPTSVASSPAPKPQTTVNTTVKTTDESAVNPKAINPTAKLNEAKDTSPDTSPASSSPSFVSKRVEIVKDVESTPAPSPSSTVASSPAVPPTSAASTPAPKPQTAVNTPVKTTDESAVKEPVNPKATNPAAVPEKEEPLLQSNAEKEQTEDKKTNSNDTTITGSVRVATTEPQTKAETPLVKLLPSLKTSPAQKSVGSDSPALTSTVTVPPVPVPRSAPTTASPAPVTPVPALTVTELMVKTEPKPAQEPELEAEAEPEDEAYPEPDDEVEHELEPFAEPSADDKPELAEEEEGSVDSPTPENMAEDEPIPVETKLLVDYSGPKEPAKTYQRKPHEVVNLIWSEPSPAKASDILDLLANDVDIVHTEAYSLSIQQQKEEKEKQTDETAVETQSSADPFDPYPIGTASHNSLSDLLEPVADVSINSSTTPEGKKSSSPEVTSAAADLSQLSWTTKWEIPKQANTEESQEAATEDPSGDQQTVIKFERKSTEINSPWNRWTSPTVYTISNRTGDEDEEEEEEVKEEESPDDSQKVTIITTVREIQNEPEPAMDQSASPSTALVEEEQRVPTPESQTKKPFVYVKEYVNASEMALLNPRVSLSSNCTYCGKQLDNNAKITIEHLNINCHSECFKCDVCRKPMGDLLHSMFLHQKKVHCESCYATVI</sequence>
<evidence type="ECO:0000256" key="1">
    <source>
        <dbReference type="ARBA" id="ARBA00022723"/>
    </source>
</evidence>
<feature type="compositionally biased region" description="Low complexity" evidence="5">
    <location>
        <begin position="556"/>
        <end position="566"/>
    </location>
</feature>
<feature type="region of interest" description="Disordered" evidence="5">
    <location>
        <begin position="152"/>
        <end position="823"/>
    </location>
</feature>
<dbReference type="Gene3D" id="2.10.110.10">
    <property type="entry name" value="Cysteine Rich Protein"/>
    <property type="match status" value="1"/>
</dbReference>
<dbReference type="Pfam" id="PF00412">
    <property type="entry name" value="LIM"/>
    <property type="match status" value="1"/>
</dbReference>
<organism evidence="8 9">
    <name type="scientific">Crenichthys baileyi</name>
    <name type="common">White River springfish</name>
    <dbReference type="NCBI Taxonomy" id="28760"/>
    <lineage>
        <taxon>Eukaryota</taxon>
        <taxon>Metazoa</taxon>
        <taxon>Chordata</taxon>
        <taxon>Craniata</taxon>
        <taxon>Vertebrata</taxon>
        <taxon>Euteleostomi</taxon>
        <taxon>Actinopterygii</taxon>
        <taxon>Neopterygii</taxon>
        <taxon>Teleostei</taxon>
        <taxon>Neoteleostei</taxon>
        <taxon>Acanthomorphata</taxon>
        <taxon>Ovalentaria</taxon>
        <taxon>Atherinomorphae</taxon>
        <taxon>Cyprinodontiformes</taxon>
        <taxon>Goodeidae</taxon>
        <taxon>Crenichthys</taxon>
    </lineage>
</organism>
<feature type="compositionally biased region" description="Basic and acidic residues" evidence="5">
    <location>
        <begin position="482"/>
        <end position="491"/>
    </location>
</feature>
<keyword evidence="2 4" id="KW-0862">Zinc</keyword>
<feature type="compositionally biased region" description="Polar residues" evidence="5">
    <location>
        <begin position="997"/>
        <end position="1016"/>
    </location>
</feature>
<feature type="domain" description="LIM zinc-binding" evidence="7">
    <location>
        <begin position="1108"/>
        <end position="1170"/>
    </location>
</feature>
<evidence type="ECO:0000256" key="3">
    <source>
        <dbReference type="ARBA" id="ARBA00023038"/>
    </source>
</evidence>
<accession>A0AAV9REB4</accession>
<dbReference type="GO" id="GO:0046872">
    <property type="term" value="F:metal ion binding"/>
    <property type="evidence" value="ECO:0007669"/>
    <property type="project" value="UniProtKB-KW"/>
</dbReference>
<feature type="compositionally biased region" description="Low complexity" evidence="5">
    <location>
        <begin position="234"/>
        <end position="244"/>
    </location>
</feature>
<evidence type="ECO:0000256" key="5">
    <source>
        <dbReference type="SAM" id="MobiDB-lite"/>
    </source>
</evidence>
<feature type="region of interest" description="Disordered" evidence="5">
    <location>
        <begin position="75"/>
        <end position="139"/>
    </location>
</feature>
<feature type="compositionally biased region" description="Acidic residues" evidence="5">
    <location>
        <begin position="1019"/>
        <end position="1035"/>
    </location>
</feature>
<feature type="region of interest" description="Disordered" evidence="5">
    <location>
        <begin position="879"/>
        <end position="1039"/>
    </location>
</feature>
<dbReference type="CDD" id="cd08368">
    <property type="entry name" value="LIM"/>
    <property type="match status" value="1"/>
</dbReference>
<gene>
    <name evidence="8" type="ORF">CRENBAI_001004</name>
</gene>
<keyword evidence="6" id="KW-0732">Signal</keyword>
<feature type="compositionally biased region" description="Polar residues" evidence="5">
    <location>
        <begin position="152"/>
        <end position="162"/>
    </location>
</feature>
<keyword evidence="3 4" id="KW-0440">LIM domain</keyword>
<feature type="compositionally biased region" description="Acidic residues" evidence="5">
    <location>
        <begin position="972"/>
        <end position="982"/>
    </location>
</feature>
<feature type="compositionally biased region" description="Low complexity" evidence="5">
    <location>
        <begin position="707"/>
        <end position="716"/>
    </location>
</feature>
<evidence type="ECO:0000313" key="9">
    <source>
        <dbReference type="Proteomes" id="UP001311232"/>
    </source>
</evidence>
<feature type="compositionally biased region" description="Low complexity" evidence="5">
    <location>
        <begin position="580"/>
        <end position="605"/>
    </location>
</feature>
<evidence type="ECO:0000256" key="6">
    <source>
        <dbReference type="SAM" id="SignalP"/>
    </source>
</evidence>
<proteinExistence type="predicted"/>
<evidence type="ECO:0000256" key="2">
    <source>
        <dbReference type="ARBA" id="ARBA00022833"/>
    </source>
</evidence>
<feature type="signal peptide" evidence="6">
    <location>
        <begin position="1"/>
        <end position="19"/>
    </location>
</feature>
<feature type="compositionally biased region" description="Low complexity" evidence="5">
    <location>
        <begin position="724"/>
        <end position="743"/>
    </location>
</feature>
<feature type="compositionally biased region" description="Acidic residues" evidence="5">
    <location>
        <begin position="757"/>
        <end position="779"/>
    </location>
</feature>
<feature type="compositionally biased region" description="Low complexity" evidence="5">
    <location>
        <begin position="492"/>
        <end position="530"/>
    </location>
</feature>
<protein>
    <recommendedName>
        <fullName evidence="7">LIM zinc-binding domain-containing protein</fullName>
    </recommendedName>
</protein>
<evidence type="ECO:0000256" key="4">
    <source>
        <dbReference type="PROSITE-ProRule" id="PRU00125"/>
    </source>
</evidence>
<dbReference type="PANTHER" id="PTHR15468">
    <property type="entry name" value="ZNF185"/>
    <property type="match status" value="1"/>
</dbReference>
<keyword evidence="1 4" id="KW-0479">Metal-binding</keyword>
<dbReference type="PROSITE" id="PS50023">
    <property type="entry name" value="LIM_DOMAIN_2"/>
    <property type="match status" value="1"/>
</dbReference>
<feature type="compositionally biased region" description="Polar residues" evidence="5">
    <location>
        <begin position="468"/>
        <end position="478"/>
    </location>
</feature>
<dbReference type="PROSITE" id="PS00478">
    <property type="entry name" value="LIM_DOMAIN_1"/>
    <property type="match status" value="1"/>
</dbReference>